<proteinExistence type="predicted"/>
<dbReference type="NCBIfam" id="TIGR03696">
    <property type="entry name" value="Rhs_assc_core"/>
    <property type="match status" value="1"/>
</dbReference>
<dbReference type="Pfam" id="PF05488">
    <property type="entry name" value="PAAR_motif"/>
    <property type="match status" value="1"/>
</dbReference>
<dbReference type="InterPro" id="IPR056823">
    <property type="entry name" value="TEN-like_YD-shell"/>
</dbReference>
<dbReference type="InterPro" id="IPR022385">
    <property type="entry name" value="Rhs_assc_core"/>
</dbReference>
<dbReference type="PANTHER" id="PTHR32305:SF15">
    <property type="entry name" value="PROTEIN RHSA-RELATED"/>
    <property type="match status" value="1"/>
</dbReference>
<gene>
    <name evidence="4" type="ORF">ECXG_04548</name>
</gene>
<evidence type="ECO:0000259" key="2">
    <source>
        <dbReference type="Pfam" id="PF20148"/>
    </source>
</evidence>
<dbReference type="Pfam" id="PF25023">
    <property type="entry name" value="TEN_YD-shell"/>
    <property type="match status" value="3"/>
</dbReference>
<feature type="domain" description="DUF6531" evidence="2">
    <location>
        <begin position="396"/>
        <end position="452"/>
    </location>
</feature>
<dbReference type="InterPro" id="IPR050708">
    <property type="entry name" value="T6SS_VgrG/RHS"/>
</dbReference>
<sequence>MSEGPGGPQGATAGGTLAMRMLSQQAMVASQMKRAVNDKAIAQMLASKKSGPPAARLGDEIQHKSFLGALAGAVLGAIVTIAEGCLIMAACATGPYALVLVPALMYASYKASDYVEEKQNQLESWINSFCDTDGAINTGSENVKINGKPAARAAVTLPPPPPPGAIPEVPQGEPSWGDIATDLLESAAEKAVPLAKAWGNAVITLTDSNASFMDRVSAGASLLFPSGPVLMEFATMVGGRGEIKKDVDFPEAGEDTALCDKENKPPRIAQGSSNVFINNQPAARQGDKLECSAAIVEGSPDVFIGGEQVTYLDIQPEFPPWQRMILGGITIASYLLPPAGLLGKLGNLAKLGKLGKLGNLLGKSGKLLGAKLGALLGRTKNALKSAYNVVKKFIKDPVDPVTGAYCDERTDFTLGQTLPLSFTRFHCSVLPLHGLTGVGWSDSWSEYAWVREQGNRVDIISLGATLNFAFDGESDTAVNPYHAQYILRRRDDYLELFDRDALSSRFFYDAFPGMRLRHPVTDDTSDDRLAHSPADRMYMLGGMSDTASNRITFERDSQYRITGVSHTDGIRLKLTYHASGYLKAIHRTDNGIQTLATYEQDARGRLTEADARLDYHLFYEYDAADRIIRWSDNDQTWSRFTYDAQGRCVTVTGAEGYYNATLDYGDGCTTVTDGKGIHCYYYDPDGNILREAAPDGSTTTYEWDEFHHLLARHSPAGRVEKFEYNAAHGQLSRYTAADGAEWQYCYDERGLLSNITDPAGQTWTQQCDERGLPVSLVSPQGEETRLAYTAQGLLSGIFRQDERRLGIEYDHHNRPETLTDVMGREHHTEYSGHDLPVKMRGPGGQSVRLQWQQHHKLSGLERTGTGAEGFRYDRHGNLLAWTDGNGVVWTMEYGPFDLPVARTDGEGHRWQYRYDKDTLQLTEVINPQGESYLYILDNCGRVTEERDWGGVVWRYRYDADGLCTARVNGLEETILYGRDAAGRLAEVITPEGKTQYAYDKSGRLTGIFSPDGTSQRTGYDERGRVNVTTQGRRAIEYHYPDEHTVIRCILPPEDERDRHPDESLLKTTYRYNAAGELTEVILPGDETLTFSRDEAGREVLRHSNRGFACEQGWNAAGQLTSQRAGLFPAEATWGGLLPSLVREYRYDSAGNVSGVTSREDYGRETRREYRLDRNGQVTAVTASGTGLGYGEGDESYGYDSCGYLKAQSAGWHRISEETDQYAGGHRLKQAGNTQYDYDAAGRMVSRTKHRDGYRPETERFRWDSRDQLTGYCSAQGELWEYRYDASGRRTEKCCRQKAIRITYLWDGDSIAEIREYRDDKLYSVRHLVFNGFELISQQFSRVRQPHPSVAPQWVTRTNHAVSDLTGRPLMLFNSEGKTVWRPGQTSLWGLALSLPADTDYPDPRGERDPEADPGLLYAGQWQDAESGLCYNRFRYYEPETGMYLVSDPLGLQGGEQTYRYVPNPCGYIDPLGLAICQLARWTKWGSEQSNISDVLNSLGNRALKYANGDWIKSEAAFNKYINMINKRLELTGSKFRVEIQPAIKNGERVPATTNGPFKVNGKWTSGTHYTGGSKRLDAGIIDITSPTNQYGLHPVIEGFDITLNTTKPSAVDIYSDVFGGIDINDIRL</sequence>
<evidence type="ECO:0000313" key="5">
    <source>
        <dbReference type="Proteomes" id="UP000193942"/>
    </source>
</evidence>
<dbReference type="RefSeq" id="WP_085452883.1">
    <property type="nucleotide sequence ID" value="NZ_ADIZ01000009.1"/>
</dbReference>
<feature type="domain" description="Teneurin-like YD-shell" evidence="3">
    <location>
        <begin position="802"/>
        <end position="1003"/>
    </location>
</feature>
<accession>A0A1X3J4J6</accession>
<evidence type="ECO:0000256" key="1">
    <source>
        <dbReference type="ARBA" id="ARBA00022737"/>
    </source>
</evidence>
<name>A0A1X3J4J6_ECOLX</name>
<dbReference type="PANTHER" id="PTHR32305">
    <property type="match status" value="1"/>
</dbReference>
<dbReference type="Gene3D" id="2.60.200.60">
    <property type="match status" value="1"/>
</dbReference>
<dbReference type="Pfam" id="PF20148">
    <property type="entry name" value="DUF6531"/>
    <property type="match status" value="1"/>
</dbReference>
<evidence type="ECO:0000259" key="3">
    <source>
        <dbReference type="Pfam" id="PF25023"/>
    </source>
</evidence>
<comment type="caution">
    <text evidence="4">The sequence shown here is derived from an EMBL/GenBank/DDBJ whole genome shotgun (WGS) entry which is preliminary data.</text>
</comment>
<dbReference type="EMBL" id="ADIZ01000009">
    <property type="protein sequence ID" value="OSK96328.1"/>
    <property type="molecule type" value="Genomic_DNA"/>
</dbReference>
<dbReference type="Gene3D" id="2.180.10.10">
    <property type="entry name" value="RHS repeat-associated core"/>
    <property type="match status" value="3"/>
</dbReference>
<dbReference type="InterPro" id="IPR008727">
    <property type="entry name" value="PAAR_motif"/>
</dbReference>
<feature type="domain" description="Teneurin-like YD-shell" evidence="3">
    <location>
        <begin position="564"/>
        <end position="784"/>
    </location>
</feature>
<dbReference type="InterPro" id="IPR045351">
    <property type="entry name" value="DUF6531"/>
</dbReference>
<protein>
    <submittedName>
        <fullName evidence="4">Putative RHS protein</fullName>
    </submittedName>
</protein>
<dbReference type="NCBIfam" id="TIGR01643">
    <property type="entry name" value="YD_repeat_2x"/>
    <property type="match status" value="9"/>
</dbReference>
<dbReference type="Proteomes" id="UP000193942">
    <property type="component" value="Unassembled WGS sequence"/>
</dbReference>
<organism evidence="4 5">
    <name type="scientific">Escherichia coli TA447</name>
    <dbReference type="NCBI Taxonomy" id="656447"/>
    <lineage>
        <taxon>Bacteria</taxon>
        <taxon>Pseudomonadati</taxon>
        <taxon>Pseudomonadota</taxon>
        <taxon>Gammaproteobacteria</taxon>
        <taxon>Enterobacterales</taxon>
        <taxon>Enterobacteriaceae</taxon>
        <taxon>Escherichia</taxon>
    </lineage>
</organism>
<keyword evidence="1" id="KW-0677">Repeat</keyword>
<reference evidence="4 5" key="1">
    <citation type="submission" date="2010-04" db="EMBL/GenBank/DDBJ databases">
        <title>The Genome Sequence of Escherichia coli TA447.</title>
        <authorList>
            <consortium name="The Broad Institute Genome Sequencing Platform"/>
            <consortium name="The Broad Institute Genome Sequencing Center for Infectious Disease"/>
            <person name="Feldgarden M."/>
            <person name="Gordon D.M."/>
            <person name="Johnson J.R."/>
            <person name="Johnston B.D."/>
            <person name="Young S."/>
            <person name="Zeng Q."/>
            <person name="Koehrsen M."/>
            <person name="Alvarado L."/>
            <person name="Berlin A.M."/>
            <person name="Borenstein D."/>
            <person name="Chapman S.B."/>
            <person name="Chen Z."/>
            <person name="Engels R."/>
            <person name="Freedman E."/>
            <person name="Gellesch M."/>
            <person name="Goldberg J."/>
            <person name="Griggs A."/>
            <person name="Gujja S."/>
            <person name="Heilman E.R."/>
            <person name="Heiman D.I."/>
            <person name="Hepburn T.A."/>
            <person name="Howarth C."/>
            <person name="Jen D."/>
            <person name="Larson L."/>
            <person name="Mehta T."/>
            <person name="Park D."/>
            <person name="Pearson M."/>
            <person name="Richards J."/>
            <person name="Roberts A."/>
            <person name="Saif S."/>
            <person name="Shea T.D."/>
            <person name="Shenoy N."/>
            <person name="Sisk P."/>
            <person name="Stolte C."/>
            <person name="Sykes S.N."/>
            <person name="Walk T."/>
            <person name="White J."/>
            <person name="Yandava C."/>
            <person name="Haas B."/>
            <person name="Henn M.R."/>
            <person name="Nusbaum C."/>
            <person name="Birren B."/>
        </authorList>
    </citation>
    <scope>NUCLEOTIDE SEQUENCE [LARGE SCALE GENOMIC DNA]</scope>
    <source>
        <strain evidence="4 5">TA447</strain>
    </source>
</reference>
<feature type="domain" description="Teneurin-like YD-shell" evidence="3">
    <location>
        <begin position="1143"/>
        <end position="1292"/>
    </location>
</feature>
<dbReference type="InterPro" id="IPR006530">
    <property type="entry name" value="YD"/>
</dbReference>
<evidence type="ECO:0000313" key="4">
    <source>
        <dbReference type="EMBL" id="OSK96328.1"/>
    </source>
</evidence>
<dbReference type="CDD" id="cd14742">
    <property type="entry name" value="PAAR_RHS"/>
    <property type="match status" value="1"/>
</dbReference>